<reference evidence="2" key="1">
    <citation type="submission" date="2016-10" db="EMBL/GenBank/DDBJ databases">
        <authorList>
            <person name="Benchimol M."/>
            <person name="Almeida L.G."/>
            <person name="Vasconcelos A.T."/>
            <person name="Perreira-Neves A."/>
            <person name="Rosa I.A."/>
            <person name="Tasca T."/>
            <person name="Bogo M.R."/>
            <person name="de Souza W."/>
        </authorList>
    </citation>
    <scope>NUCLEOTIDE SEQUENCE [LARGE SCALE GENOMIC DNA]</scope>
    <source>
        <strain evidence="2">K</strain>
    </source>
</reference>
<protein>
    <recommendedName>
        <fullName evidence="4">Secreted protein</fullName>
    </recommendedName>
</protein>
<comment type="caution">
    <text evidence="2">The sequence shown here is derived from an EMBL/GenBank/DDBJ whole genome shotgun (WGS) entry which is preliminary data.</text>
</comment>
<dbReference type="Proteomes" id="UP000179807">
    <property type="component" value="Unassembled WGS sequence"/>
</dbReference>
<keyword evidence="1" id="KW-0732">Signal</keyword>
<gene>
    <name evidence="2" type="ORF">TRFO_26764</name>
</gene>
<dbReference type="AlphaFoldDB" id="A0A1J4K716"/>
<evidence type="ECO:0000256" key="1">
    <source>
        <dbReference type="SAM" id="SignalP"/>
    </source>
</evidence>
<dbReference type="EMBL" id="MLAK01000756">
    <property type="protein sequence ID" value="OHT05492.1"/>
    <property type="molecule type" value="Genomic_DNA"/>
</dbReference>
<dbReference type="GeneID" id="94839846"/>
<accession>A0A1J4K716</accession>
<name>A0A1J4K716_9EUKA</name>
<organism evidence="2 3">
    <name type="scientific">Tritrichomonas foetus</name>
    <dbReference type="NCBI Taxonomy" id="1144522"/>
    <lineage>
        <taxon>Eukaryota</taxon>
        <taxon>Metamonada</taxon>
        <taxon>Parabasalia</taxon>
        <taxon>Tritrichomonadida</taxon>
        <taxon>Tritrichomonadidae</taxon>
        <taxon>Tritrichomonas</taxon>
    </lineage>
</organism>
<dbReference type="RefSeq" id="XP_068358628.1">
    <property type="nucleotide sequence ID" value="XM_068505142.1"/>
</dbReference>
<sequence>MIMNLIVLIKLSYVSFAFWTSSSETANVRVVLSFANSTDSATAFFVDCHAVFMLDTNRSNIRLDSVFILRFYLIFFNKEKKFNQFCGYHSFFLMIN</sequence>
<evidence type="ECO:0000313" key="2">
    <source>
        <dbReference type="EMBL" id="OHT05492.1"/>
    </source>
</evidence>
<dbReference type="VEuPathDB" id="TrichDB:TRFO_26764"/>
<keyword evidence="3" id="KW-1185">Reference proteome</keyword>
<evidence type="ECO:0008006" key="4">
    <source>
        <dbReference type="Google" id="ProtNLM"/>
    </source>
</evidence>
<feature type="signal peptide" evidence="1">
    <location>
        <begin position="1"/>
        <end position="17"/>
    </location>
</feature>
<evidence type="ECO:0000313" key="3">
    <source>
        <dbReference type="Proteomes" id="UP000179807"/>
    </source>
</evidence>
<proteinExistence type="predicted"/>
<feature type="chain" id="PRO_5012181879" description="Secreted protein" evidence="1">
    <location>
        <begin position="18"/>
        <end position="96"/>
    </location>
</feature>